<dbReference type="SUPFAM" id="SSF63829">
    <property type="entry name" value="Calcium-dependent phosphotriesterase"/>
    <property type="match status" value="1"/>
</dbReference>
<dbReference type="Proteomes" id="UP001313282">
    <property type="component" value="Unassembled WGS sequence"/>
</dbReference>
<dbReference type="EMBL" id="JAVHNR010000002">
    <property type="protein sequence ID" value="KAK6352060.1"/>
    <property type="molecule type" value="Genomic_DNA"/>
</dbReference>
<evidence type="ECO:0000313" key="3">
    <source>
        <dbReference type="Proteomes" id="UP001313282"/>
    </source>
</evidence>
<evidence type="ECO:0000313" key="2">
    <source>
        <dbReference type="EMBL" id="KAK6352060.1"/>
    </source>
</evidence>
<name>A0AAN8RFK6_9PEZI</name>
<evidence type="ECO:0000259" key="1">
    <source>
        <dbReference type="Pfam" id="PF21959"/>
    </source>
</evidence>
<gene>
    <name evidence="2" type="ORF">TWF718_005209</name>
</gene>
<sequence>MTIPTVTYTLGGSANAKSTIQPTDAAGSTRLDGTATVISYVVPPIETSFSGQPFECDNYGYIALDYALVKVDISTAQRTLVKENFVGAGTGANAYINGIGYNSLDNYIYGLHGDTQKIIRVAKDGQITTLNKPSGKPDISYHQGVDVDANGQMWVLATGATDGPNKQAWMVVNLNPYSDTYGAVTRTGSTDTSDYKLDDWASVPGGGDLLYSMASN</sequence>
<accession>A0AAN8RFK6</accession>
<protein>
    <recommendedName>
        <fullName evidence="1">DUF6923 domain-containing protein</fullName>
    </recommendedName>
</protein>
<keyword evidence="3" id="KW-1185">Reference proteome</keyword>
<reference evidence="2 3" key="1">
    <citation type="submission" date="2019-10" db="EMBL/GenBank/DDBJ databases">
        <authorList>
            <person name="Palmer J.M."/>
        </authorList>
    </citation>
    <scope>NUCLEOTIDE SEQUENCE [LARGE SCALE GENOMIC DNA]</scope>
    <source>
        <strain evidence="2 3">TWF718</strain>
    </source>
</reference>
<dbReference type="InterPro" id="IPR054215">
    <property type="entry name" value="DUF6923"/>
</dbReference>
<proteinExistence type="predicted"/>
<organism evidence="2 3">
    <name type="scientific">Orbilia javanica</name>
    <dbReference type="NCBI Taxonomy" id="47235"/>
    <lineage>
        <taxon>Eukaryota</taxon>
        <taxon>Fungi</taxon>
        <taxon>Dikarya</taxon>
        <taxon>Ascomycota</taxon>
        <taxon>Pezizomycotina</taxon>
        <taxon>Orbiliomycetes</taxon>
        <taxon>Orbiliales</taxon>
        <taxon>Orbiliaceae</taxon>
        <taxon>Orbilia</taxon>
    </lineage>
</organism>
<feature type="domain" description="DUF6923" evidence="1">
    <location>
        <begin position="82"/>
        <end position="211"/>
    </location>
</feature>
<dbReference type="Pfam" id="PF21959">
    <property type="entry name" value="DUF6923"/>
    <property type="match status" value="1"/>
</dbReference>
<comment type="caution">
    <text evidence="2">The sequence shown here is derived from an EMBL/GenBank/DDBJ whole genome shotgun (WGS) entry which is preliminary data.</text>
</comment>
<dbReference type="AlphaFoldDB" id="A0AAN8RFK6"/>